<evidence type="ECO:0000256" key="4">
    <source>
        <dbReference type="ARBA" id="ARBA00022529"/>
    </source>
</evidence>
<evidence type="ECO:0000256" key="1">
    <source>
        <dbReference type="ARBA" id="ARBA00004613"/>
    </source>
</evidence>
<dbReference type="GO" id="GO:0045087">
    <property type="term" value="P:innate immune response"/>
    <property type="evidence" value="ECO:0007669"/>
    <property type="project" value="UniProtKB-KW"/>
</dbReference>
<evidence type="ECO:0000256" key="2">
    <source>
        <dbReference type="ARBA" id="ARBA00007550"/>
    </source>
</evidence>
<evidence type="ECO:0000256" key="3">
    <source>
        <dbReference type="ARBA" id="ARBA00022525"/>
    </source>
</evidence>
<dbReference type="OMA" id="ITHSNFP"/>
<keyword evidence="4" id="KW-0929">Antimicrobial</keyword>
<comment type="subcellular location">
    <subcellularLocation>
        <location evidence="1">Secreted</location>
    </subcellularLocation>
</comment>
<dbReference type="GO" id="GO:0042742">
    <property type="term" value="P:defense response to bacterium"/>
    <property type="evidence" value="ECO:0007669"/>
    <property type="project" value="UniProtKB-KW"/>
</dbReference>
<keyword evidence="8" id="KW-0044">Antibiotic</keyword>
<feature type="domain" description="Attacin N-terminal" evidence="10">
    <location>
        <begin position="49"/>
        <end position="114"/>
    </location>
</feature>
<evidence type="ECO:0000256" key="7">
    <source>
        <dbReference type="ARBA" id="ARBA00022859"/>
    </source>
</evidence>
<keyword evidence="13" id="KW-1185">Reference proteome</keyword>
<evidence type="ECO:0000256" key="9">
    <source>
        <dbReference type="SAM" id="SignalP"/>
    </source>
</evidence>
<dbReference type="InterPro" id="IPR005520">
    <property type="entry name" value="Attacin_N"/>
</dbReference>
<comment type="caution">
    <text evidence="12">The sequence shown here is derived from an EMBL/GenBank/DDBJ whole genome shotgun (WGS) entry which is preliminary data.</text>
</comment>
<dbReference type="GO" id="GO:0005576">
    <property type="term" value="C:extracellular region"/>
    <property type="evidence" value="ECO:0007669"/>
    <property type="project" value="UniProtKB-SubCell"/>
</dbReference>
<evidence type="ECO:0000259" key="10">
    <source>
        <dbReference type="Pfam" id="PF03768"/>
    </source>
</evidence>
<dbReference type="EMBL" id="JRES01000049">
    <property type="protein sequence ID" value="KNC34616.1"/>
    <property type="molecule type" value="Genomic_DNA"/>
</dbReference>
<dbReference type="Proteomes" id="UP000037069">
    <property type="component" value="Unassembled WGS sequence"/>
</dbReference>
<dbReference type="STRING" id="7375.A0A0L0CQU6"/>
<evidence type="ECO:0000256" key="6">
    <source>
        <dbReference type="ARBA" id="ARBA00022729"/>
    </source>
</evidence>
<keyword evidence="3" id="KW-0964">Secreted</keyword>
<dbReference type="InterPro" id="IPR005521">
    <property type="entry name" value="Attacin_C"/>
</dbReference>
<feature type="domain" description="Attacin C-terminal" evidence="11">
    <location>
        <begin position="352"/>
        <end position="451"/>
    </location>
</feature>
<protein>
    <submittedName>
        <fullName evidence="12">Attacin-A</fullName>
    </submittedName>
</protein>
<feature type="domain" description="Attacin N-terminal" evidence="10">
    <location>
        <begin position="269"/>
        <end position="334"/>
    </location>
</feature>
<accession>A0A0L0CQU6</accession>
<dbReference type="Pfam" id="PF03769">
    <property type="entry name" value="Attacin_C"/>
    <property type="match status" value="2"/>
</dbReference>
<evidence type="ECO:0000256" key="8">
    <source>
        <dbReference type="ARBA" id="ARBA00023022"/>
    </source>
</evidence>
<evidence type="ECO:0000259" key="11">
    <source>
        <dbReference type="Pfam" id="PF03769"/>
    </source>
</evidence>
<keyword evidence="7" id="KW-0391">Immunity</keyword>
<comment type="similarity">
    <text evidence="2">Belongs to the attacin/sarcotoxin-2 family.</text>
</comment>
<evidence type="ECO:0000313" key="12">
    <source>
        <dbReference type="EMBL" id="KNC34616.1"/>
    </source>
</evidence>
<sequence length="452" mass="48267">MKSLILTIVSVTLLGALIEAYPQRVHYQKLPYYPPPTQRPRPIRVRRDLGGQISTNPAGGNNAKVDFTQGIGTPEHNLIGQAFAAGNTKGGPVATGGTLQYNNNGFGAAITKEHIPGIRDTLTKSISADFGDHKIGANVFKSDNTLPNGFKFERNGHGLEYAHINGHGASLTQSSIPNFGRQLELAGKANLWSSQDRNTRLDLTGTASKWTSGPFSGQTSYGGNLGLTHFFALLGALIEAYPQRVYYQKLPYYPPPTQPPRPIRVRRDLGGQISTNPAGGNNAKVDFTQGIGTPEHNLIGQAFAAGNTKGGPVATGGTLQYNNNGFGAAITKEHIPGIRDTLTKSISADFGDHKIGANVFKSDNTLPNGFKFERNGHGLEYAHINGHGASLTQSSIPNFGRQLELAGKANLWSSQDRNTRLDLTGTASKWTSGPFSGQTSYGGGLGLTHYFG</sequence>
<dbReference type="AlphaFoldDB" id="A0A0L0CQU6"/>
<name>A0A0L0CQU6_LUCCU</name>
<evidence type="ECO:0000313" key="13">
    <source>
        <dbReference type="Proteomes" id="UP000037069"/>
    </source>
</evidence>
<feature type="signal peptide" evidence="9">
    <location>
        <begin position="1"/>
        <end position="20"/>
    </location>
</feature>
<gene>
    <name evidence="12" type="ORF">FF38_09383</name>
</gene>
<organism evidence="12 13">
    <name type="scientific">Lucilia cuprina</name>
    <name type="common">Green bottle fly</name>
    <name type="synonym">Australian sheep blowfly</name>
    <dbReference type="NCBI Taxonomy" id="7375"/>
    <lineage>
        <taxon>Eukaryota</taxon>
        <taxon>Metazoa</taxon>
        <taxon>Ecdysozoa</taxon>
        <taxon>Arthropoda</taxon>
        <taxon>Hexapoda</taxon>
        <taxon>Insecta</taxon>
        <taxon>Pterygota</taxon>
        <taxon>Neoptera</taxon>
        <taxon>Endopterygota</taxon>
        <taxon>Diptera</taxon>
        <taxon>Brachycera</taxon>
        <taxon>Muscomorpha</taxon>
        <taxon>Oestroidea</taxon>
        <taxon>Calliphoridae</taxon>
        <taxon>Luciliinae</taxon>
        <taxon>Lucilia</taxon>
    </lineage>
</organism>
<evidence type="ECO:0000256" key="5">
    <source>
        <dbReference type="ARBA" id="ARBA00022588"/>
    </source>
</evidence>
<dbReference type="Pfam" id="PF03768">
    <property type="entry name" value="Attacin_N"/>
    <property type="match status" value="2"/>
</dbReference>
<feature type="chain" id="PRO_5005536457" evidence="9">
    <location>
        <begin position="21"/>
        <end position="452"/>
    </location>
</feature>
<keyword evidence="5" id="KW-0399">Innate immunity</keyword>
<proteinExistence type="inferred from homology"/>
<keyword evidence="6 9" id="KW-0732">Signal</keyword>
<dbReference type="OrthoDB" id="7441167at2759"/>
<reference evidence="12 13" key="1">
    <citation type="journal article" date="2015" name="Nat. Commun.">
        <title>Lucilia cuprina genome unlocks parasitic fly biology to underpin future interventions.</title>
        <authorList>
            <person name="Anstead C.A."/>
            <person name="Korhonen P.K."/>
            <person name="Young N.D."/>
            <person name="Hall R.S."/>
            <person name="Jex A.R."/>
            <person name="Murali S.C."/>
            <person name="Hughes D.S."/>
            <person name="Lee S.F."/>
            <person name="Perry T."/>
            <person name="Stroehlein A.J."/>
            <person name="Ansell B.R."/>
            <person name="Breugelmans B."/>
            <person name="Hofmann A."/>
            <person name="Qu J."/>
            <person name="Dugan S."/>
            <person name="Lee S.L."/>
            <person name="Chao H."/>
            <person name="Dinh H."/>
            <person name="Han Y."/>
            <person name="Doddapaneni H.V."/>
            <person name="Worley K.C."/>
            <person name="Muzny D.M."/>
            <person name="Ioannidis P."/>
            <person name="Waterhouse R.M."/>
            <person name="Zdobnov E.M."/>
            <person name="James P.J."/>
            <person name="Bagnall N.H."/>
            <person name="Kotze A.C."/>
            <person name="Gibbs R.A."/>
            <person name="Richards S."/>
            <person name="Batterham P."/>
            <person name="Gasser R.B."/>
        </authorList>
    </citation>
    <scope>NUCLEOTIDE SEQUENCE [LARGE SCALE GENOMIC DNA]</scope>
    <source>
        <strain evidence="12 13">LS</strain>
        <tissue evidence="12">Full body</tissue>
    </source>
</reference>
<feature type="domain" description="Attacin C-terminal" evidence="11">
    <location>
        <begin position="132"/>
        <end position="231"/>
    </location>
</feature>